<gene>
    <name evidence="1" type="ORF">ABRZ04_04455</name>
</gene>
<organism evidence="1">
    <name type="scientific">Castellaniella ginsengisoli</name>
    <dbReference type="NCBI Taxonomy" id="546114"/>
    <lineage>
        <taxon>Bacteria</taxon>
        <taxon>Pseudomonadati</taxon>
        <taxon>Pseudomonadota</taxon>
        <taxon>Betaproteobacteria</taxon>
        <taxon>Burkholderiales</taxon>
        <taxon>Alcaligenaceae</taxon>
        <taxon>Castellaniella</taxon>
    </lineage>
</organism>
<name>A0AB39D278_9BURK</name>
<protein>
    <recommendedName>
        <fullName evidence="2">Stc1 domain-containing protein</fullName>
    </recommendedName>
</protein>
<evidence type="ECO:0000313" key="1">
    <source>
        <dbReference type="EMBL" id="XDJ48320.1"/>
    </source>
</evidence>
<reference evidence="1" key="1">
    <citation type="submission" date="2024-05" db="EMBL/GenBank/DDBJ databases">
        <authorList>
            <person name="Luo Y.-C."/>
            <person name="Nicholds J."/>
            <person name="Mortimer T."/>
            <person name="Maboni G."/>
        </authorList>
    </citation>
    <scope>NUCLEOTIDE SEQUENCE</scope>
    <source>
        <strain evidence="1">151836</strain>
    </source>
</reference>
<evidence type="ECO:0008006" key="2">
    <source>
        <dbReference type="Google" id="ProtNLM"/>
    </source>
</evidence>
<dbReference type="RefSeq" id="WP_368640472.1">
    <property type="nucleotide sequence ID" value="NZ_CP158254.1"/>
</dbReference>
<accession>A0AB39D278</accession>
<dbReference type="EMBL" id="CP158254">
    <property type="protein sequence ID" value="XDJ48320.1"/>
    <property type="molecule type" value="Genomic_DNA"/>
</dbReference>
<sequence>MLYIVPPAAPDEKEKTRRRIRRMDRPDGLLQCNRCGGRAAATIEAGASVHNGRRTRGTVIHKDICAECYKRGLIVPMQVELKPIE</sequence>
<dbReference type="AlphaFoldDB" id="A0AB39D278"/>
<proteinExistence type="predicted"/>